<dbReference type="InterPro" id="IPR009003">
    <property type="entry name" value="Peptidase_S1_PA"/>
</dbReference>
<dbReference type="InterPro" id="IPR001254">
    <property type="entry name" value="Trypsin_dom"/>
</dbReference>
<evidence type="ECO:0000313" key="15">
    <source>
        <dbReference type="Proteomes" id="UP000494256"/>
    </source>
</evidence>
<dbReference type="PANTHER" id="PTHR24276">
    <property type="entry name" value="POLYSERASE-RELATED"/>
    <property type="match status" value="1"/>
</dbReference>
<dbReference type="GO" id="GO:0005576">
    <property type="term" value="C:extracellular region"/>
    <property type="evidence" value="ECO:0007669"/>
    <property type="project" value="UniProtKB-SubCell"/>
</dbReference>
<dbReference type="PANTHER" id="PTHR24276:SF96">
    <property type="entry name" value="PEPTIDASE S1 DOMAIN-CONTAINING PROTEIN"/>
    <property type="match status" value="1"/>
</dbReference>
<keyword evidence="3" id="KW-0800">Toxin</keyword>
<evidence type="ECO:0000256" key="2">
    <source>
        <dbReference type="ARBA" id="ARBA00007664"/>
    </source>
</evidence>
<evidence type="ECO:0000259" key="13">
    <source>
        <dbReference type="PROSITE" id="PS50240"/>
    </source>
</evidence>
<evidence type="ECO:0000256" key="4">
    <source>
        <dbReference type="ARBA" id="ARBA00022670"/>
    </source>
</evidence>
<dbReference type="Pfam" id="PF00089">
    <property type="entry name" value="Trypsin"/>
    <property type="match status" value="1"/>
</dbReference>
<dbReference type="OrthoDB" id="6922652at2759"/>
<protein>
    <recommendedName>
        <fullName evidence="13">Peptidase S1 domain-containing protein</fullName>
    </recommendedName>
</protein>
<dbReference type="AlphaFoldDB" id="A0A8S1AW41"/>
<evidence type="ECO:0000313" key="14">
    <source>
        <dbReference type="EMBL" id="CAB3250812.1"/>
    </source>
</evidence>
<reference evidence="14 15" key="1">
    <citation type="submission" date="2020-04" db="EMBL/GenBank/DDBJ databases">
        <authorList>
            <person name="Wallbank WR R."/>
            <person name="Pardo Diaz C."/>
            <person name="Kozak K."/>
            <person name="Martin S."/>
            <person name="Jiggins C."/>
            <person name="Moest M."/>
            <person name="Warren A I."/>
            <person name="Byers J.R.P. K."/>
            <person name="Montejo-Kovacevich G."/>
            <person name="Yen C E."/>
        </authorList>
    </citation>
    <scope>NUCLEOTIDE SEQUENCE [LARGE SCALE GENOMIC DNA]</scope>
</reference>
<evidence type="ECO:0000256" key="8">
    <source>
        <dbReference type="ARBA" id="ARBA00023240"/>
    </source>
</evidence>
<dbReference type="EMBL" id="CADEBD010000348">
    <property type="protein sequence ID" value="CAB3250812.1"/>
    <property type="molecule type" value="Genomic_DNA"/>
</dbReference>
<dbReference type="FunFam" id="2.40.10.10:FF:000036">
    <property type="entry name" value="Trypsin beta"/>
    <property type="match status" value="1"/>
</dbReference>
<evidence type="ECO:0000256" key="10">
    <source>
        <dbReference type="ARBA" id="ARBA00084094"/>
    </source>
</evidence>
<comment type="subcellular location">
    <subcellularLocation>
        <location evidence="1">Secreted</location>
        <location evidence="1">Extracellular space</location>
    </subcellularLocation>
</comment>
<organism evidence="14 15">
    <name type="scientific">Arctia plantaginis</name>
    <name type="common">Wood tiger moth</name>
    <name type="synonym">Phalaena plantaginis</name>
    <dbReference type="NCBI Taxonomy" id="874455"/>
    <lineage>
        <taxon>Eukaryota</taxon>
        <taxon>Metazoa</taxon>
        <taxon>Ecdysozoa</taxon>
        <taxon>Arthropoda</taxon>
        <taxon>Hexapoda</taxon>
        <taxon>Insecta</taxon>
        <taxon>Pterygota</taxon>
        <taxon>Neoptera</taxon>
        <taxon>Endopterygota</taxon>
        <taxon>Lepidoptera</taxon>
        <taxon>Glossata</taxon>
        <taxon>Ditrysia</taxon>
        <taxon>Noctuoidea</taxon>
        <taxon>Erebidae</taxon>
        <taxon>Arctiinae</taxon>
        <taxon>Arctia</taxon>
    </lineage>
</organism>
<evidence type="ECO:0000256" key="11">
    <source>
        <dbReference type="RuleBase" id="RU363034"/>
    </source>
</evidence>
<feature type="domain" description="Peptidase S1" evidence="13">
    <location>
        <begin position="29"/>
        <end position="253"/>
    </location>
</feature>
<evidence type="ECO:0000256" key="7">
    <source>
        <dbReference type="ARBA" id="ARBA00023157"/>
    </source>
</evidence>
<dbReference type="GO" id="GO:0090729">
    <property type="term" value="F:toxin activity"/>
    <property type="evidence" value="ECO:0007669"/>
    <property type="project" value="UniProtKB-KW"/>
</dbReference>
<proteinExistence type="inferred from homology"/>
<dbReference type="InterPro" id="IPR001314">
    <property type="entry name" value="Peptidase_S1A"/>
</dbReference>
<dbReference type="PRINTS" id="PR00722">
    <property type="entry name" value="CHYMOTRYPSIN"/>
</dbReference>
<evidence type="ECO:0000256" key="12">
    <source>
        <dbReference type="SAM" id="SignalP"/>
    </source>
</evidence>
<dbReference type="InterPro" id="IPR018114">
    <property type="entry name" value="TRYPSIN_HIS"/>
</dbReference>
<keyword evidence="4 11" id="KW-0645">Protease</keyword>
<feature type="chain" id="PRO_5035866721" description="Peptidase S1 domain-containing protein" evidence="12">
    <location>
        <begin position="22"/>
        <end position="291"/>
    </location>
</feature>
<dbReference type="GO" id="GO:0006508">
    <property type="term" value="P:proteolysis"/>
    <property type="evidence" value="ECO:0007669"/>
    <property type="project" value="UniProtKB-KW"/>
</dbReference>
<dbReference type="SMART" id="SM00020">
    <property type="entry name" value="Tryp_SPc"/>
    <property type="match status" value="1"/>
</dbReference>
<comment type="function">
    <text evidence="9">Fibrinolytic activity; shows preferential cleavage of Arg-Gly bonds in all three fibrinogen chains. Contact with the caterpillars causes severe bleeding, due the anticoagulant effect of the protein.</text>
</comment>
<keyword evidence="6 11" id="KW-0720">Serine protease</keyword>
<evidence type="ECO:0000256" key="9">
    <source>
        <dbReference type="ARBA" id="ARBA00055534"/>
    </source>
</evidence>
<dbReference type="PROSITE" id="PS00135">
    <property type="entry name" value="TRYPSIN_SER"/>
    <property type="match status" value="1"/>
</dbReference>
<dbReference type="Proteomes" id="UP000494256">
    <property type="component" value="Unassembled WGS sequence"/>
</dbReference>
<dbReference type="CDD" id="cd00190">
    <property type="entry name" value="Tryp_SPc"/>
    <property type="match status" value="1"/>
</dbReference>
<dbReference type="InterPro" id="IPR043504">
    <property type="entry name" value="Peptidase_S1_PA_chymotrypsin"/>
</dbReference>
<dbReference type="GO" id="GO:0004252">
    <property type="term" value="F:serine-type endopeptidase activity"/>
    <property type="evidence" value="ECO:0007669"/>
    <property type="project" value="InterPro"/>
</dbReference>
<keyword evidence="7" id="KW-1015">Disulfide bond</keyword>
<comment type="caution">
    <text evidence="14">The sequence shown here is derived from an EMBL/GenBank/DDBJ whole genome shotgun (WGS) entry which is preliminary data.</text>
</comment>
<evidence type="ECO:0000256" key="6">
    <source>
        <dbReference type="ARBA" id="ARBA00022825"/>
    </source>
</evidence>
<keyword evidence="12" id="KW-0732">Signal</keyword>
<evidence type="ECO:0000256" key="1">
    <source>
        <dbReference type="ARBA" id="ARBA00004239"/>
    </source>
</evidence>
<accession>A0A8S1AW41</accession>
<dbReference type="InterPro" id="IPR050430">
    <property type="entry name" value="Peptidase_S1"/>
</dbReference>
<dbReference type="PROSITE" id="PS50240">
    <property type="entry name" value="TRYPSIN_DOM"/>
    <property type="match status" value="1"/>
</dbReference>
<evidence type="ECO:0000256" key="5">
    <source>
        <dbReference type="ARBA" id="ARBA00022801"/>
    </source>
</evidence>
<keyword evidence="10" id="KW-1205">Fibrinolytic toxin</keyword>
<dbReference type="FunFam" id="2.40.10.10:FF:000068">
    <property type="entry name" value="transmembrane protease serine 2"/>
    <property type="match status" value="1"/>
</dbReference>
<dbReference type="Gene3D" id="2.40.10.10">
    <property type="entry name" value="Trypsin-like serine proteases"/>
    <property type="match status" value="2"/>
</dbReference>
<dbReference type="InterPro" id="IPR033116">
    <property type="entry name" value="TRYPSIN_SER"/>
</dbReference>
<dbReference type="SUPFAM" id="SSF50494">
    <property type="entry name" value="Trypsin-like serine proteases"/>
    <property type="match status" value="1"/>
</dbReference>
<feature type="signal peptide" evidence="12">
    <location>
        <begin position="1"/>
        <end position="21"/>
    </location>
</feature>
<keyword evidence="8" id="KW-1199">Hemostasis impairing toxin</keyword>
<comment type="similarity">
    <text evidence="2">Belongs to the peptidase S1 family.</text>
</comment>
<keyword evidence="5 11" id="KW-0378">Hydrolase</keyword>
<gene>
    <name evidence="14" type="ORF">APLA_LOCUS13326</name>
</gene>
<sequence>MNKTLIHFFLVLVLSFSSTEKVPGLFPRLVGGHLAPYEYGKFHASLQNLTNYHVCGGGIVSEWVVVTAAHCVDGVNPDYIKIVAGTNYLGGGRKRYDVAEIIPHYNYEHTEVTKNNDIALVITKEPFDLNYANVIGIRKQELVEGDNVSLTGFGAQEPYGLSSYHLHILNITVFSQETCEFAMRYSRRNVTKEMFCTFSRIGQGTCHGDSGSPVIKDNELVGVVSWGIPCAVGFPDVHTRITPYVEWIQKHILRAYCADRREPRSSIYRKLIYLARRLSNVSEGHKRFLGI</sequence>
<dbReference type="PROSITE" id="PS00134">
    <property type="entry name" value="TRYPSIN_HIS"/>
    <property type="match status" value="1"/>
</dbReference>
<evidence type="ECO:0000256" key="3">
    <source>
        <dbReference type="ARBA" id="ARBA00022656"/>
    </source>
</evidence>
<name>A0A8S1AW41_ARCPL</name>